<dbReference type="InterPro" id="IPR000160">
    <property type="entry name" value="GGDEF_dom"/>
</dbReference>
<keyword evidence="1" id="KW-0472">Membrane</keyword>
<dbReference type="Pfam" id="PF00563">
    <property type="entry name" value="EAL"/>
    <property type="match status" value="1"/>
</dbReference>
<dbReference type="SMART" id="SM00052">
    <property type="entry name" value="EAL"/>
    <property type="match status" value="1"/>
</dbReference>
<reference evidence="4 5" key="1">
    <citation type="submission" date="2023-08" db="EMBL/GenBank/DDBJ databases">
        <title>Rhodoferax potami sp. nov. and Rhodoferax mekongensis sp. nov., isolated from the Mekong River in Thailand.</title>
        <authorList>
            <person name="Kitikhun S."/>
            <person name="Charoenyingcharoen P."/>
            <person name="Siriarchawattana P."/>
            <person name="Likhitrattanapisal S."/>
            <person name="Nilsakha T."/>
            <person name="Chanpet A."/>
            <person name="Rattanawaree P."/>
            <person name="Ingsriswang S."/>
        </authorList>
    </citation>
    <scope>NUCLEOTIDE SEQUENCE [LARGE SCALE GENOMIC DNA]</scope>
    <source>
        <strain evidence="4 5">TBRC 17307</strain>
    </source>
</reference>
<dbReference type="EMBL" id="CP132507">
    <property type="protein sequence ID" value="WNO06467.1"/>
    <property type="molecule type" value="Genomic_DNA"/>
</dbReference>
<dbReference type="Proteomes" id="UP001302257">
    <property type="component" value="Chromosome"/>
</dbReference>
<dbReference type="SMART" id="SM00267">
    <property type="entry name" value="GGDEF"/>
    <property type="match status" value="1"/>
</dbReference>
<dbReference type="InterPro" id="IPR035919">
    <property type="entry name" value="EAL_sf"/>
</dbReference>
<feature type="transmembrane region" description="Helical" evidence="1">
    <location>
        <begin position="296"/>
        <end position="319"/>
    </location>
</feature>
<dbReference type="CDD" id="cd18773">
    <property type="entry name" value="PDC1_HK_sensor"/>
    <property type="match status" value="1"/>
</dbReference>
<dbReference type="Gene3D" id="3.30.70.270">
    <property type="match status" value="1"/>
</dbReference>
<evidence type="ECO:0000313" key="5">
    <source>
        <dbReference type="Proteomes" id="UP001302257"/>
    </source>
</evidence>
<dbReference type="InterPro" id="IPR043128">
    <property type="entry name" value="Rev_trsase/Diguanyl_cyclase"/>
</dbReference>
<keyword evidence="1" id="KW-0812">Transmembrane</keyword>
<dbReference type="InterPro" id="IPR052155">
    <property type="entry name" value="Biofilm_reg_signaling"/>
</dbReference>
<keyword evidence="5" id="KW-1185">Reference proteome</keyword>
<dbReference type="Gene3D" id="3.30.450.20">
    <property type="entry name" value="PAS domain"/>
    <property type="match status" value="2"/>
</dbReference>
<dbReference type="PROSITE" id="PS50887">
    <property type="entry name" value="GGDEF"/>
    <property type="match status" value="1"/>
</dbReference>
<feature type="domain" description="EAL" evidence="2">
    <location>
        <begin position="638"/>
        <end position="892"/>
    </location>
</feature>
<dbReference type="Pfam" id="PF12860">
    <property type="entry name" value="PAS_7"/>
    <property type="match status" value="1"/>
</dbReference>
<dbReference type="PROSITE" id="PS50883">
    <property type="entry name" value="EAL"/>
    <property type="match status" value="1"/>
</dbReference>
<evidence type="ECO:0000256" key="1">
    <source>
        <dbReference type="SAM" id="Phobius"/>
    </source>
</evidence>
<dbReference type="PANTHER" id="PTHR44757">
    <property type="entry name" value="DIGUANYLATE CYCLASE DGCP"/>
    <property type="match status" value="1"/>
</dbReference>
<proteinExistence type="predicted"/>
<dbReference type="RefSeq" id="WP_313869166.1">
    <property type="nucleotide sequence ID" value="NZ_CP132507.1"/>
</dbReference>
<dbReference type="CDD" id="cd01948">
    <property type="entry name" value="EAL"/>
    <property type="match status" value="1"/>
</dbReference>
<keyword evidence="1" id="KW-1133">Transmembrane helix</keyword>
<dbReference type="InterPro" id="IPR035965">
    <property type="entry name" value="PAS-like_dom_sf"/>
</dbReference>
<dbReference type="InterPro" id="IPR001633">
    <property type="entry name" value="EAL_dom"/>
</dbReference>
<dbReference type="SUPFAM" id="SSF55073">
    <property type="entry name" value="Nucleotide cyclase"/>
    <property type="match status" value="1"/>
</dbReference>
<feature type="domain" description="GGDEF" evidence="3">
    <location>
        <begin position="491"/>
        <end position="629"/>
    </location>
</feature>
<dbReference type="NCBIfam" id="TIGR00254">
    <property type="entry name" value="GGDEF"/>
    <property type="match status" value="1"/>
</dbReference>
<dbReference type="Gene3D" id="3.20.20.450">
    <property type="entry name" value="EAL domain"/>
    <property type="match status" value="1"/>
</dbReference>
<dbReference type="InterPro" id="IPR029787">
    <property type="entry name" value="Nucleotide_cyclase"/>
</dbReference>
<dbReference type="SUPFAM" id="SSF55785">
    <property type="entry name" value="PYP-like sensor domain (PAS domain)"/>
    <property type="match status" value="1"/>
</dbReference>
<sequence length="895" mass="97825">MDRRAARRRHSLMPQRYSKATLSAVVVTVALILSVAAATTLLARNLYTGAITDGKSQADRFVTGAQAAVNRSLLGVDVLLASLSSLLNLDSMQADWLEGPLAGKLIQGATRQNLLVRNVWLMDAQGTVVASSESQGAETNPETPPSFVSEAINVPVSTLIISQPVISPRSAEQVLFFGRHLKLADGSKLLAVAEVPVNLITTILVQGADISQLEATLERGNGQLLASMPAQDALNGVILNPALGSNASVNAREMQSRIQQRPALVASRPMLYNDLLITASIPMETVMADWRFQVRLIGLVGLAFSLFLAGAGFAAVRYLQSMGRAQRSISDAKATTDRALESMESGFLLLDAQRKVVTWNRRYLEMYPWQAGEIKAGASFEKMLMVTALETLGDVPEEARVQWVANRMLLMSQGVHSHEREFPNGRIIEITERGTPDGGVVIVYQDVTRLRRASAEIEQLAFFDPLTGLPNRRLLTDRLQQALVATVRSGRHGALLFMDLDHFKTLNDTLGHDVGDLLLQQVAQRVKGCVREADTVARLGGDEFVVMLLDLSPDAAEAARQTRLVGDNVLRSINEPYTLKGKHYRSSCSLGAAMFGDSQQNAAELLKQADIAMYQVKNTGRNALCFFDPGMLAIIEARANLENDLRRGISESQFELYYQLQVTDNGTPVGAEALIRWHHPLRGMVMPAEFISLAEETNLILPMGQWVLEQACKQLAEWQATPETADLQLSVNVSARQFRQAEFVEHVRATLRASGARASLLKLELTESLVLDNVDDTVEKMHALKSLGVRFSMDDFGTGHSSLAYLTRLPLDQLKIDQSFVHNIGLQATDSMIIQTIIGMGNNLGLEVLAEGVETEAQRAFLAAHGCHLCQGYLFGRPQPVDAFNGGLISEEITA</sequence>
<dbReference type="Pfam" id="PF00990">
    <property type="entry name" value="GGDEF"/>
    <property type="match status" value="1"/>
</dbReference>
<evidence type="ECO:0000259" key="2">
    <source>
        <dbReference type="PROSITE" id="PS50883"/>
    </source>
</evidence>
<evidence type="ECO:0000313" key="4">
    <source>
        <dbReference type="EMBL" id="WNO06467.1"/>
    </source>
</evidence>
<name>A0ABZ0B6H0_9BURK</name>
<organism evidence="4 5">
    <name type="scientific">Rhodoferax mekongensis</name>
    <dbReference type="NCBI Taxonomy" id="3068341"/>
    <lineage>
        <taxon>Bacteria</taxon>
        <taxon>Pseudomonadati</taxon>
        <taxon>Pseudomonadota</taxon>
        <taxon>Betaproteobacteria</taxon>
        <taxon>Burkholderiales</taxon>
        <taxon>Comamonadaceae</taxon>
        <taxon>Rhodoferax</taxon>
    </lineage>
</organism>
<evidence type="ECO:0000259" key="3">
    <source>
        <dbReference type="PROSITE" id="PS50887"/>
    </source>
</evidence>
<protein>
    <submittedName>
        <fullName evidence="4">EAL domain-containing protein</fullName>
    </submittedName>
</protein>
<accession>A0ABZ0B6H0</accession>
<dbReference type="CDD" id="cd01949">
    <property type="entry name" value="GGDEF"/>
    <property type="match status" value="1"/>
</dbReference>
<gene>
    <name evidence="4" type="ORF">RAN89_08580</name>
</gene>
<dbReference type="PANTHER" id="PTHR44757:SF2">
    <property type="entry name" value="BIOFILM ARCHITECTURE MAINTENANCE PROTEIN MBAA"/>
    <property type="match status" value="1"/>
</dbReference>
<dbReference type="SUPFAM" id="SSF141868">
    <property type="entry name" value="EAL domain-like"/>
    <property type="match status" value="1"/>
</dbReference>